<dbReference type="STRING" id="797277.SAMN05216198_3620"/>
<keyword evidence="3" id="KW-0472">Membrane</keyword>
<evidence type="ECO:0000256" key="3">
    <source>
        <dbReference type="SAM" id="Phobius"/>
    </source>
</evidence>
<dbReference type="EC" id="2.7.7.65" evidence="1"/>
<dbReference type="Gene3D" id="3.30.70.270">
    <property type="match status" value="1"/>
</dbReference>
<dbReference type="NCBIfam" id="TIGR00254">
    <property type="entry name" value="GGDEF"/>
    <property type="match status" value="1"/>
</dbReference>
<feature type="transmembrane region" description="Helical" evidence="3">
    <location>
        <begin position="68"/>
        <end position="88"/>
    </location>
</feature>
<dbReference type="InterPro" id="IPR029787">
    <property type="entry name" value="Nucleotide_cyclase"/>
</dbReference>
<feature type="transmembrane region" description="Helical" evidence="3">
    <location>
        <begin position="40"/>
        <end position="61"/>
    </location>
</feature>
<comment type="catalytic activity">
    <reaction evidence="2">
        <text>2 GTP = 3',3'-c-di-GMP + 2 diphosphate</text>
        <dbReference type="Rhea" id="RHEA:24898"/>
        <dbReference type="ChEBI" id="CHEBI:33019"/>
        <dbReference type="ChEBI" id="CHEBI:37565"/>
        <dbReference type="ChEBI" id="CHEBI:58805"/>
        <dbReference type="EC" id="2.7.7.65"/>
    </reaction>
</comment>
<dbReference type="CDD" id="cd01949">
    <property type="entry name" value="GGDEF"/>
    <property type="match status" value="1"/>
</dbReference>
<dbReference type="Pfam" id="PF00990">
    <property type="entry name" value="GGDEF"/>
    <property type="match status" value="1"/>
</dbReference>
<dbReference type="GO" id="GO:0005886">
    <property type="term" value="C:plasma membrane"/>
    <property type="evidence" value="ECO:0007669"/>
    <property type="project" value="TreeGrafter"/>
</dbReference>
<keyword evidence="3" id="KW-0812">Transmembrane</keyword>
<organism evidence="5 6">
    <name type="scientific">Halopseudomonas litoralis</name>
    <dbReference type="NCBI Taxonomy" id="797277"/>
    <lineage>
        <taxon>Bacteria</taxon>
        <taxon>Pseudomonadati</taxon>
        <taxon>Pseudomonadota</taxon>
        <taxon>Gammaproteobacteria</taxon>
        <taxon>Pseudomonadales</taxon>
        <taxon>Pseudomonadaceae</taxon>
        <taxon>Halopseudomonas</taxon>
    </lineage>
</organism>
<dbReference type="GO" id="GO:0043709">
    <property type="term" value="P:cell adhesion involved in single-species biofilm formation"/>
    <property type="evidence" value="ECO:0007669"/>
    <property type="project" value="TreeGrafter"/>
</dbReference>
<dbReference type="EMBL" id="LT629748">
    <property type="protein sequence ID" value="SDT08519.1"/>
    <property type="molecule type" value="Genomic_DNA"/>
</dbReference>
<evidence type="ECO:0000259" key="4">
    <source>
        <dbReference type="PROSITE" id="PS50887"/>
    </source>
</evidence>
<evidence type="ECO:0000256" key="1">
    <source>
        <dbReference type="ARBA" id="ARBA00012528"/>
    </source>
</evidence>
<keyword evidence="3" id="KW-1133">Transmembrane helix</keyword>
<keyword evidence="6" id="KW-1185">Reference proteome</keyword>
<name>A0A1H1XI65_9GAMM</name>
<dbReference type="Proteomes" id="UP000243426">
    <property type="component" value="Chromosome I"/>
</dbReference>
<dbReference type="InterPro" id="IPR050469">
    <property type="entry name" value="Diguanylate_Cyclase"/>
</dbReference>
<dbReference type="GO" id="GO:1902201">
    <property type="term" value="P:negative regulation of bacterial-type flagellum-dependent cell motility"/>
    <property type="evidence" value="ECO:0007669"/>
    <property type="project" value="TreeGrafter"/>
</dbReference>
<sequence length="305" mass="34248">MTSMLAMHRFKLAGLLIAAHTGLLLHLLAGEIKPLAVWDWLDIAGEGGSAVLLLTWTGLLLKSRPAGYVTNLLFFGLACLFFSLFMDTVDEFIVLPDAVAWDGWLESGPMPLGFALLTMGIFHWHREQLAINEQMRNRERVFREHRQFDKLTPLGDANYLKTQFQLALTEAEKDRQPLSMIMLDLDGFSRVNREYGHGEGDRLLQVLTQLLLLNLRQHDLLCRLAGDRFVIVLPHTGERQAQVLAGEVGEAVRSLAYKSSRHGERVDLSASVVALMARDEDADTLLQRLNIAMARAKQSLTVKYG</sequence>
<feature type="transmembrane region" description="Helical" evidence="3">
    <location>
        <begin position="108"/>
        <end position="125"/>
    </location>
</feature>
<dbReference type="AlphaFoldDB" id="A0A1H1XI65"/>
<dbReference type="InterPro" id="IPR000160">
    <property type="entry name" value="GGDEF_dom"/>
</dbReference>
<reference evidence="6" key="1">
    <citation type="submission" date="2016-10" db="EMBL/GenBank/DDBJ databases">
        <authorList>
            <person name="Varghese N."/>
            <person name="Submissions S."/>
        </authorList>
    </citation>
    <scope>NUCLEOTIDE SEQUENCE [LARGE SCALE GENOMIC DNA]</scope>
    <source>
        <strain evidence="6">2SM5</strain>
    </source>
</reference>
<dbReference type="OrthoDB" id="5914567at2"/>
<dbReference type="PANTHER" id="PTHR45138:SF9">
    <property type="entry name" value="DIGUANYLATE CYCLASE DGCM-RELATED"/>
    <property type="match status" value="1"/>
</dbReference>
<dbReference type="PANTHER" id="PTHR45138">
    <property type="entry name" value="REGULATORY COMPONENTS OF SENSORY TRANSDUCTION SYSTEM"/>
    <property type="match status" value="1"/>
</dbReference>
<dbReference type="SMART" id="SM00267">
    <property type="entry name" value="GGDEF"/>
    <property type="match status" value="1"/>
</dbReference>
<gene>
    <name evidence="5" type="ORF">SAMN05216198_3620</name>
</gene>
<evidence type="ECO:0000313" key="5">
    <source>
        <dbReference type="EMBL" id="SDT08519.1"/>
    </source>
</evidence>
<evidence type="ECO:0000313" key="6">
    <source>
        <dbReference type="Proteomes" id="UP000243426"/>
    </source>
</evidence>
<dbReference type="PROSITE" id="PS50887">
    <property type="entry name" value="GGDEF"/>
    <property type="match status" value="1"/>
</dbReference>
<dbReference type="InterPro" id="IPR043128">
    <property type="entry name" value="Rev_trsase/Diguanyl_cyclase"/>
</dbReference>
<dbReference type="SUPFAM" id="SSF55073">
    <property type="entry name" value="Nucleotide cyclase"/>
    <property type="match status" value="1"/>
</dbReference>
<protein>
    <recommendedName>
        <fullName evidence="1">diguanylate cyclase</fullName>
        <ecNumber evidence="1">2.7.7.65</ecNumber>
    </recommendedName>
</protein>
<dbReference type="GO" id="GO:0052621">
    <property type="term" value="F:diguanylate cyclase activity"/>
    <property type="evidence" value="ECO:0007669"/>
    <property type="project" value="UniProtKB-EC"/>
</dbReference>
<dbReference type="RefSeq" id="WP_090275629.1">
    <property type="nucleotide sequence ID" value="NZ_LT629748.1"/>
</dbReference>
<evidence type="ECO:0000256" key="2">
    <source>
        <dbReference type="ARBA" id="ARBA00034247"/>
    </source>
</evidence>
<accession>A0A1H1XI65</accession>
<feature type="domain" description="GGDEF" evidence="4">
    <location>
        <begin position="176"/>
        <end position="305"/>
    </location>
</feature>
<proteinExistence type="predicted"/>